<organism evidence="2 3">
    <name type="scientific">Paracoccus aurantius</name>
    <dbReference type="NCBI Taxonomy" id="3073814"/>
    <lineage>
        <taxon>Bacteria</taxon>
        <taxon>Pseudomonadati</taxon>
        <taxon>Pseudomonadota</taxon>
        <taxon>Alphaproteobacteria</taxon>
        <taxon>Rhodobacterales</taxon>
        <taxon>Paracoccaceae</taxon>
        <taxon>Paracoccus</taxon>
    </lineage>
</organism>
<dbReference type="Pfam" id="PF22262">
    <property type="entry name" value="DUF6950"/>
    <property type="match status" value="1"/>
</dbReference>
<keyword evidence="3" id="KW-1185">Reference proteome</keyword>
<name>A0ABU2HQN5_9RHOB</name>
<dbReference type="Proteomes" id="UP001269144">
    <property type="component" value="Unassembled WGS sequence"/>
</dbReference>
<evidence type="ECO:0000259" key="1">
    <source>
        <dbReference type="Pfam" id="PF22262"/>
    </source>
</evidence>
<dbReference type="InterPro" id="IPR053802">
    <property type="entry name" value="DUF6950"/>
</dbReference>
<dbReference type="RefSeq" id="WP_311159535.1">
    <property type="nucleotide sequence ID" value="NZ_JAVQLW010000001.1"/>
</dbReference>
<comment type="caution">
    <text evidence="2">The sequence shown here is derived from an EMBL/GenBank/DDBJ whole genome shotgun (WGS) entry which is preliminary data.</text>
</comment>
<proteinExistence type="predicted"/>
<protein>
    <recommendedName>
        <fullName evidence="1">DUF6950 domain-containing protein</fullName>
    </recommendedName>
</protein>
<dbReference type="EMBL" id="JAVQLW010000001">
    <property type="protein sequence ID" value="MDS9467356.1"/>
    <property type="molecule type" value="Genomic_DNA"/>
</dbReference>
<feature type="domain" description="DUF6950" evidence="1">
    <location>
        <begin position="8"/>
        <end position="143"/>
    </location>
</feature>
<evidence type="ECO:0000313" key="3">
    <source>
        <dbReference type="Proteomes" id="UP001269144"/>
    </source>
</evidence>
<gene>
    <name evidence="2" type="ORF">RGQ15_07180</name>
</gene>
<sequence>MVSSGRLTRLPDWRARFAAEMDRQRCLPFAWGRQDCVIGLACGAVEAITGADLAVGWRSKYKSPKSALKALRAKGYDGVAELVAGHLPEIEPALARIGDLALIEDDGPLGHAIGIVDASGLIVITETGHGRAPRDRMTRAFQVG</sequence>
<accession>A0ABU2HQN5</accession>
<reference evidence="3" key="1">
    <citation type="submission" date="2023-07" db="EMBL/GenBank/DDBJ databases">
        <title>Paracoccus sp. MBLB3053 whole genome sequence.</title>
        <authorList>
            <person name="Hwang C.Y."/>
            <person name="Cho E.-S."/>
            <person name="Seo M.-J."/>
        </authorList>
    </citation>
    <scope>NUCLEOTIDE SEQUENCE [LARGE SCALE GENOMIC DNA]</scope>
    <source>
        <strain evidence="3">MBLB3053</strain>
    </source>
</reference>
<evidence type="ECO:0000313" key="2">
    <source>
        <dbReference type="EMBL" id="MDS9467356.1"/>
    </source>
</evidence>